<organism evidence="2 3">
    <name type="scientific">Paraphaeosphaeria sporulosa</name>
    <dbReference type="NCBI Taxonomy" id="1460663"/>
    <lineage>
        <taxon>Eukaryota</taxon>
        <taxon>Fungi</taxon>
        <taxon>Dikarya</taxon>
        <taxon>Ascomycota</taxon>
        <taxon>Pezizomycotina</taxon>
        <taxon>Dothideomycetes</taxon>
        <taxon>Pleosporomycetidae</taxon>
        <taxon>Pleosporales</taxon>
        <taxon>Massarineae</taxon>
        <taxon>Didymosphaeriaceae</taxon>
        <taxon>Paraphaeosphaeria</taxon>
    </lineage>
</organism>
<evidence type="ECO:0000256" key="1">
    <source>
        <dbReference type="SAM" id="MobiDB-lite"/>
    </source>
</evidence>
<dbReference type="RefSeq" id="XP_018030456.1">
    <property type="nucleotide sequence ID" value="XM_018182240.1"/>
</dbReference>
<dbReference type="EMBL" id="KV441560">
    <property type="protein sequence ID" value="OAG00091.1"/>
    <property type="molecule type" value="Genomic_DNA"/>
</dbReference>
<feature type="region of interest" description="Disordered" evidence="1">
    <location>
        <begin position="43"/>
        <end position="71"/>
    </location>
</feature>
<gene>
    <name evidence="2" type="ORF">CC84DRAFT_1209770</name>
</gene>
<accession>A0A177BYP8</accession>
<dbReference type="AlphaFoldDB" id="A0A177BYP8"/>
<dbReference type="Proteomes" id="UP000077069">
    <property type="component" value="Unassembled WGS sequence"/>
</dbReference>
<dbReference type="GeneID" id="28765726"/>
<sequence length="341" mass="37708">MKRLSSNHHARLHRLKLEISSTPSDPTVTHYTIAKTMDRYQHHGSTFQDVGSRSRQESSLANDSAPFQPSIPSLRPFPLHPTYKHHPPPLPLLPCLPIIPSIISDFPVPSLSLHPLTLPLHTSPIKWPIHSNNLPVHPHARPHQHQPLRIRLRHQYTSALTAHLTTPCRRTPSHTRRYRRIAASLLTEHLPEQRLVLGMLPRVHTAVHARRVEQRVPGLLPRTRLPGPREEAQPVGGLCVVPPREGVAVGGGECAAADGVWVGEGEYEVVAGYVAGFEGGAGGVGWRGGVGVICVCELKGLGRAFWLEELVKELHGRQGAGFRGWEECFEASLLERDLAEC</sequence>
<reference evidence="2 3" key="1">
    <citation type="submission" date="2016-05" db="EMBL/GenBank/DDBJ databases">
        <title>Comparative analysis of secretome profiles of manganese(II)-oxidizing ascomycete fungi.</title>
        <authorList>
            <consortium name="DOE Joint Genome Institute"/>
            <person name="Zeiner C.A."/>
            <person name="Purvine S.O."/>
            <person name="Zink E.M."/>
            <person name="Wu S."/>
            <person name="Pasa-Tolic L."/>
            <person name="Chaput D.L."/>
            <person name="Haridas S."/>
            <person name="Grigoriev I.V."/>
            <person name="Santelli C.M."/>
            <person name="Hansel C.M."/>
        </authorList>
    </citation>
    <scope>NUCLEOTIDE SEQUENCE [LARGE SCALE GENOMIC DNA]</scope>
    <source>
        <strain evidence="2 3">AP3s5-JAC2a</strain>
    </source>
</reference>
<evidence type="ECO:0000313" key="3">
    <source>
        <dbReference type="Proteomes" id="UP000077069"/>
    </source>
</evidence>
<keyword evidence="3" id="KW-1185">Reference proteome</keyword>
<proteinExistence type="predicted"/>
<protein>
    <submittedName>
        <fullName evidence="2">Uncharacterized protein</fullName>
    </submittedName>
</protein>
<evidence type="ECO:0000313" key="2">
    <source>
        <dbReference type="EMBL" id="OAG00091.1"/>
    </source>
</evidence>
<name>A0A177BYP8_9PLEO</name>
<dbReference type="InParanoid" id="A0A177BYP8"/>